<comment type="caution">
    <text evidence="8">The sequence shown here is derived from an EMBL/GenBank/DDBJ whole genome shotgun (WGS) entry which is preliminary data.</text>
</comment>
<evidence type="ECO:0000259" key="7">
    <source>
        <dbReference type="Pfam" id="PF03176"/>
    </source>
</evidence>
<feature type="domain" description="Membrane transport protein MMPL" evidence="7">
    <location>
        <begin position="386"/>
        <end position="673"/>
    </location>
</feature>
<organism evidence="8 9">
    <name type="scientific">Hominisplanchenecus faecis</name>
    <dbReference type="NCBI Taxonomy" id="2885351"/>
    <lineage>
        <taxon>Bacteria</taxon>
        <taxon>Bacillati</taxon>
        <taxon>Bacillota</taxon>
        <taxon>Clostridia</taxon>
        <taxon>Lachnospirales</taxon>
        <taxon>Lachnospiraceae</taxon>
        <taxon>Hominisplanchenecus</taxon>
    </lineage>
</organism>
<feature type="transmembrane region" description="Helical" evidence="6">
    <location>
        <begin position="546"/>
        <end position="566"/>
    </location>
</feature>
<feature type="transmembrane region" description="Helical" evidence="6">
    <location>
        <begin position="275"/>
        <end position="297"/>
    </location>
</feature>
<dbReference type="PANTHER" id="PTHR33406">
    <property type="entry name" value="MEMBRANE PROTEIN MJ1562-RELATED"/>
    <property type="match status" value="1"/>
</dbReference>
<sequence length="698" mass="76700">MVKTGKWIAKHRILIVLIGILLLIPSVIGTIKTRINYDILSYLPESLETVKGQDVMVDEFGTGAFSMVVVEDMPLKDVQKLKNKFEEIEHVKKVLWYDDIADISVPTSMVPKDLKDIFFADDSTMMLVLFDNTTSSDEAMEAVTNMRAIADKQCFISGMSGVVTDIKNLCLQELPIYVAIAALFSFIVLEITGTSFVVPILFLLCIGISILYNMGTNIFLGEISYLTQALVAILQLGVTMDYSIFLLDSFEENKKRFPGDKNRAMGHAISNTFKSIVSSSITTVAGFAALCLMTFALGKNLGIVMAKGVIIGVICCVTLLPAIILIFDPLIEKTKHKPLIKNTNRLSGFIIRHYKIWLAVFCIGLLPAVYGNNNTKIYYNIDKSLPSTLDSNVANKKLEDTFDMSTMHIIMMDKNISNANKTTLMKDIEKVDGVKWAFGLNSVFGANVPASMIPKDVKDMLQSDEQELVFVCSKYSSATDESNSQIAAINDLVKKYDSNGMVIGEAPLMKDLQDVTDIDLVNVNVASVAAIFIIIMLVFKSISVPIILVAVIEFAINVNMAIPFFQGIELPFVASIVVGTIQLGATVDYAILMTSRYQKERRKGFGKKEAVMNAHKACALSIMTSGFSFFAATFGVAWYSKVDMIGAICTLLSRGALISMACVIFILPAMFIIFDKVICKTSIDFLGEKAKAKAAARA</sequence>
<feature type="transmembrane region" description="Helical" evidence="6">
    <location>
        <begin position="200"/>
        <end position="220"/>
    </location>
</feature>
<dbReference type="EMBL" id="JAJEQE010000017">
    <property type="protein sequence ID" value="MCC2148954.1"/>
    <property type="molecule type" value="Genomic_DNA"/>
</dbReference>
<evidence type="ECO:0000256" key="5">
    <source>
        <dbReference type="ARBA" id="ARBA00023136"/>
    </source>
</evidence>
<dbReference type="Pfam" id="PF03176">
    <property type="entry name" value="MMPL"/>
    <property type="match status" value="2"/>
</dbReference>
<dbReference type="SUPFAM" id="SSF82866">
    <property type="entry name" value="Multidrug efflux transporter AcrB transmembrane domain"/>
    <property type="match status" value="2"/>
</dbReference>
<dbReference type="PANTHER" id="PTHR33406:SF13">
    <property type="entry name" value="MEMBRANE PROTEIN YDFJ"/>
    <property type="match status" value="1"/>
</dbReference>
<evidence type="ECO:0000313" key="8">
    <source>
        <dbReference type="EMBL" id="MCC2148954.1"/>
    </source>
</evidence>
<feature type="transmembrane region" description="Helical" evidence="6">
    <location>
        <begin position="572"/>
        <end position="592"/>
    </location>
</feature>
<dbReference type="Gene3D" id="1.20.1640.10">
    <property type="entry name" value="Multidrug efflux transporter AcrB transmembrane domain"/>
    <property type="match status" value="2"/>
</dbReference>
<gene>
    <name evidence="8" type="ORF">LKD42_06755</name>
</gene>
<dbReference type="RefSeq" id="WP_248835214.1">
    <property type="nucleotide sequence ID" value="NZ_JAJEQE010000017.1"/>
</dbReference>
<feature type="transmembrane region" description="Helical" evidence="6">
    <location>
        <begin position="352"/>
        <end position="370"/>
    </location>
</feature>
<evidence type="ECO:0000256" key="2">
    <source>
        <dbReference type="ARBA" id="ARBA00022475"/>
    </source>
</evidence>
<feature type="transmembrane region" description="Helical" evidence="6">
    <location>
        <begin position="617"/>
        <end position="639"/>
    </location>
</feature>
<keyword evidence="4 6" id="KW-1133">Transmembrane helix</keyword>
<protein>
    <submittedName>
        <fullName evidence="8">MMPL family transporter</fullName>
    </submittedName>
</protein>
<keyword evidence="2" id="KW-1003">Cell membrane</keyword>
<name>A0ABS8EXS2_9FIRM</name>
<keyword evidence="9" id="KW-1185">Reference proteome</keyword>
<feature type="transmembrane region" description="Helical" evidence="6">
    <location>
        <begin position="520"/>
        <end position="539"/>
    </location>
</feature>
<evidence type="ECO:0000313" key="9">
    <source>
        <dbReference type="Proteomes" id="UP001299235"/>
    </source>
</evidence>
<feature type="transmembrane region" description="Helical" evidence="6">
    <location>
        <begin position="651"/>
        <end position="674"/>
    </location>
</feature>
<accession>A0ABS8EXS2</accession>
<dbReference type="Proteomes" id="UP001299235">
    <property type="component" value="Unassembled WGS sequence"/>
</dbReference>
<keyword evidence="5 6" id="KW-0472">Membrane</keyword>
<feature type="transmembrane region" description="Helical" evidence="6">
    <location>
        <begin position="174"/>
        <end position="193"/>
    </location>
</feature>
<proteinExistence type="predicted"/>
<feature type="transmembrane region" description="Helical" evidence="6">
    <location>
        <begin position="226"/>
        <end position="247"/>
    </location>
</feature>
<comment type="subcellular location">
    <subcellularLocation>
        <location evidence="1">Cell membrane</location>
        <topology evidence="1">Multi-pass membrane protein</topology>
    </subcellularLocation>
</comment>
<dbReference type="InterPro" id="IPR004869">
    <property type="entry name" value="MMPL_dom"/>
</dbReference>
<evidence type="ECO:0000256" key="6">
    <source>
        <dbReference type="SAM" id="Phobius"/>
    </source>
</evidence>
<keyword evidence="3 6" id="KW-0812">Transmembrane</keyword>
<feature type="transmembrane region" description="Helical" evidence="6">
    <location>
        <begin position="309"/>
        <end position="331"/>
    </location>
</feature>
<evidence type="ECO:0000256" key="3">
    <source>
        <dbReference type="ARBA" id="ARBA00022692"/>
    </source>
</evidence>
<feature type="domain" description="Membrane transport protein MMPL" evidence="7">
    <location>
        <begin position="94"/>
        <end position="327"/>
    </location>
</feature>
<reference evidence="8 9" key="1">
    <citation type="submission" date="2021-10" db="EMBL/GenBank/DDBJ databases">
        <title>Anaerobic single-cell dispensing facilitates the cultivation of human gut bacteria.</title>
        <authorList>
            <person name="Afrizal A."/>
        </authorList>
    </citation>
    <scope>NUCLEOTIDE SEQUENCE [LARGE SCALE GENOMIC DNA]</scope>
    <source>
        <strain evidence="8 9">CLA-AA-H246</strain>
    </source>
</reference>
<dbReference type="InterPro" id="IPR050545">
    <property type="entry name" value="Mycobact_MmpL"/>
</dbReference>
<evidence type="ECO:0000256" key="1">
    <source>
        <dbReference type="ARBA" id="ARBA00004651"/>
    </source>
</evidence>
<evidence type="ECO:0000256" key="4">
    <source>
        <dbReference type="ARBA" id="ARBA00022989"/>
    </source>
</evidence>